<keyword evidence="2" id="KW-1185">Reference proteome</keyword>
<reference evidence="1" key="1">
    <citation type="journal article" date="2021" name="New Phytol.">
        <title>Evolutionary innovations through gain and loss of genes in the ectomycorrhizal Boletales.</title>
        <authorList>
            <person name="Wu G."/>
            <person name="Miyauchi S."/>
            <person name="Morin E."/>
            <person name="Kuo A."/>
            <person name="Drula E."/>
            <person name="Varga T."/>
            <person name="Kohler A."/>
            <person name="Feng B."/>
            <person name="Cao Y."/>
            <person name="Lipzen A."/>
            <person name="Daum C."/>
            <person name="Hundley H."/>
            <person name="Pangilinan J."/>
            <person name="Johnson J."/>
            <person name="Barry K."/>
            <person name="LaButti K."/>
            <person name="Ng V."/>
            <person name="Ahrendt S."/>
            <person name="Min B."/>
            <person name="Choi I.G."/>
            <person name="Park H."/>
            <person name="Plett J.M."/>
            <person name="Magnuson J."/>
            <person name="Spatafora J.W."/>
            <person name="Nagy L.G."/>
            <person name="Henrissat B."/>
            <person name="Grigoriev I.V."/>
            <person name="Yang Z.L."/>
            <person name="Xu J."/>
            <person name="Martin F.M."/>
        </authorList>
    </citation>
    <scope>NUCLEOTIDE SEQUENCE</scope>
    <source>
        <strain evidence="1">ATCC 28755</strain>
    </source>
</reference>
<proteinExistence type="predicted"/>
<dbReference type="Proteomes" id="UP000790377">
    <property type="component" value="Unassembled WGS sequence"/>
</dbReference>
<evidence type="ECO:0000313" key="2">
    <source>
        <dbReference type="Proteomes" id="UP000790377"/>
    </source>
</evidence>
<comment type="caution">
    <text evidence="1">The sequence shown here is derived from an EMBL/GenBank/DDBJ whole genome shotgun (WGS) entry which is preliminary data.</text>
</comment>
<organism evidence="1 2">
    <name type="scientific">Hygrophoropsis aurantiaca</name>
    <dbReference type="NCBI Taxonomy" id="72124"/>
    <lineage>
        <taxon>Eukaryota</taxon>
        <taxon>Fungi</taxon>
        <taxon>Dikarya</taxon>
        <taxon>Basidiomycota</taxon>
        <taxon>Agaricomycotina</taxon>
        <taxon>Agaricomycetes</taxon>
        <taxon>Agaricomycetidae</taxon>
        <taxon>Boletales</taxon>
        <taxon>Coniophorineae</taxon>
        <taxon>Hygrophoropsidaceae</taxon>
        <taxon>Hygrophoropsis</taxon>
    </lineage>
</organism>
<name>A0ACB8AF37_9AGAM</name>
<gene>
    <name evidence="1" type="ORF">BJ138DRAFT_1006528</name>
</gene>
<protein>
    <submittedName>
        <fullName evidence="1">Uncharacterized protein</fullName>
    </submittedName>
</protein>
<sequence length="387" mass="39772">MLNSDAGDSKLNKPALNTNVSTPGHEFPGSYPRETEAPSNHTNGDSKNGPMGASVVHAAKQYIPDQVERGIEYTGHTAAAYLPIPQAIKDTVVSYWCKRPEGEGEVVAAATSLPSKELTGQQPLEHTSGVGALPGNASESGVALLPDERVQQSQPLMQSLPSKELAGQQPFEHTSGVGALPGTASESGVALLPDERVQQSQPIQPSVANTDSHTKPKTENGASTSHSESQYDQSKVGEALRLAAGAGAAGAAVGGLAAKSNNTTEPDPARKDRNASAPKQAAAAHTPSKSTSKSVPDKDTDYHPAKLHPPPAGTGVGESAQSDSPHASSSSPSEAQRASPTSASTTGSPKKVGFMTKVKGEAKIIAGKMSGNDSKVEQGKRVLHGQV</sequence>
<evidence type="ECO:0000313" key="1">
    <source>
        <dbReference type="EMBL" id="KAH7911464.1"/>
    </source>
</evidence>
<accession>A0ACB8AF37</accession>
<dbReference type="EMBL" id="MU267677">
    <property type="protein sequence ID" value="KAH7911464.1"/>
    <property type="molecule type" value="Genomic_DNA"/>
</dbReference>